<dbReference type="SMART" id="SM01019">
    <property type="entry name" value="B3"/>
    <property type="match status" value="1"/>
</dbReference>
<accession>A0A2I0I3Q7</accession>
<gene>
    <name evidence="7" type="ORF">CRG98_041172</name>
</gene>
<dbReference type="EMBL" id="PGOL01004102">
    <property type="protein sequence ID" value="PKI38473.1"/>
    <property type="molecule type" value="Genomic_DNA"/>
</dbReference>
<dbReference type="PANTHER" id="PTHR31920:SF132">
    <property type="entry name" value="TF-B3 DOMAIN-CONTAINING PROTEIN"/>
    <property type="match status" value="1"/>
</dbReference>
<evidence type="ECO:0000256" key="2">
    <source>
        <dbReference type="ARBA" id="ARBA00023015"/>
    </source>
</evidence>
<dbReference type="CDD" id="cd10017">
    <property type="entry name" value="B3_DNA"/>
    <property type="match status" value="1"/>
</dbReference>
<keyword evidence="5" id="KW-0539">Nucleus</keyword>
<dbReference type="PANTHER" id="PTHR31920">
    <property type="entry name" value="B3 DOMAIN-CONTAINING"/>
    <property type="match status" value="1"/>
</dbReference>
<dbReference type="SUPFAM" id="SSF101936">
    <property type="entry name" value="DNA-binding pseudobarrel domain"/>
    <property type="match status" value="1"/>
</dbReference>
<keyword evidence="2" id="KW-0805">Transcription regulation</keyword>
<dbReference type="Proteomes" id="UP000233551">
    <property type="component" value="Unassembled WGS sequence"/>
</dbReference>
<comment type="caution">
    <text evidence="7">The sequence shown here is derived from an EMBL/GenBank/DDBJ whole genome shotgun (WGS) entry which is preliminary data.</text>
</comment>
<dbReference type="PROSITE" id="PS50863">
    <property type="entry name" value="B3"/>
    <property type="match status" value="1"/>
</dbReference>
<dbReference type="InterPro" id="IPR015300">
    <property type="entry name" value="DNA-bd_pseudobarrel_sf"/>
</dbReference>
<evidence type="ECO:0000256" key="3">
    <source>
        <dbReference type="ARBA" id="ARBA00023125"/>
    </source>
</evidence>
<keyword evidence="8" id="KW-1185">Reference proteome</keyword>
<evidence type="ECO:0000256" key="5">
    <source>
        <dbReference type="ARBA" id="ARBA00023242"/>
    </source>
</evidence>
<reference evidence="7 8" key="1">
    <citation type="submission" date="2017-11" db="EMBL/GenBank/DDBJ databases">
        <title>De-novo sequencing of pomegranate (Punica granatum L.) genome.</title>
        <authorList>
            <person name="Akparov Z."/>
            <person name="Amiraslanov A."/>
            <person name="Hajiyeva S."/>
            <person name="Abbasov M."/>
            <person name="Kaur K."/>
            <person name="Hamwieh A."/>
            <person name="Solovyev V."/>
            <person name="Salamov A."/>
            <person name="Braich B."/>
            <person name="Kosarev P."/>
            <person name="Mahmoud A."/>
            <person name="Hajiyev E."/>
            <person name="Babayeva S."/>
            <person name="Izzatullayeva V."/>
            <person name="Mammadov A."/>
            <person name="Mammadov A."/>
            <person name="Sharifova S."/>
            <person name="Ojaghi J."/>
            <person name="Eynullazada K."/>
            <person name="Bayramov B."/>
            <person name="Abdulazimova A."/>
            <person name="Shahmuradov I."/>
        </authorList>
    </citation>
    <scope>NUCLEOTIDE SEQUENCE [LARGE SCALE GENOMIC DNA]</scope>
    <source>
        <strain evidence="8">cv. AG2017</strain>
        <tissue evidence="7">Leaf</tissue>
    </source>
</reference>
<evidence type="ECO:0000313" key="8">
    <source>
        <dbReference type="Proteomes" id="UP000233551"/>
    </source>
</evidence>
<dbReference type="GO" id="GO:0003677">
    <property type="term" value="F:DNA binding"/>
    <property type="evidence" value="ECO:0007669"/>
    <property type="project" value="UniProtKB-KW"/>
</dbReference>
<protein>
    <recommendedName>
        <fullName evidence="6">TF-B3 domain-containing protein</fullName>
    </recommendedName>
</protein>
<dbReference type="InterPro" id="IPR050655">
    <property type="entry name" value="Plant_B3_domain"/>
</dbReference>
<dbReference type="InterPro" id="IPR003340">
    <property type="entry name" value="B3_DNA-bd"/>
</dbReference>
<keyword evidence="4" id="KW-0804">Transcription</keyword>
<comment type="subcellular location">
    <subcellularLocation>
        <location evidence="1">Nucleus</location>
    </subcellularLocation>
</comment>
<keyword evidence="3" id="KW-0238">DNA-binding</keyword>
<proteinExistence type="predicted"/>
<name>A0A2I0I3Q7_PUNGR</name>
<evidence type="ECO:0000259" key="6">
    <source>
        <dbReference type="PROSITE" id="PS50863"/>
    </source>
</evidence>
<dbReference type="STRING" id="22663.A0A2I0I3Q7"/>
<dbReference type="Gene3D" id="2.40.330.10">
    <property type="entry name" value="DNA-binding pseudobarrel domain"/>
    <property type="match status" value="1"/>
</dbReference>
<evidence type="ECO:0000256" key="1">
    <source>
        <dbReference type="ARBA" id="ARBA00004123"/>
    </source>
</evidence>
<evidence type="ECO:0000313" key="7">
    <source>
        <dbReference type="EMBL" id="PKI38473.1"/>
    </source>
</evidence>
<dbReference type="AlphaFoldDB" id="A0A2I0I3Q7"/>
<feature type="domain" description="TF-B3" evidence="6">
    <location>
        <begin position="11"/>
        <end position="105"/>
    </location>
</feature>
<dbReference type="GO" id="GO:0005634">
    <property type="term" value="C:nucleus"/>
    <property type="evidence" value="ECO:0007669"/>
    <property type="project" value="UniProtKB-SubCell"/>
</dbReference>
<sequence>MAEEETEPKHSPSFFKVLIDKPSTRLKLPPPFVRENIQWNLHETISLKKDLGVSWKVKMEEDETGCYFTKGWVKFVKDMRLEVWDFLIFWLICAKEFKVAFYGKNSCERDISYYASCGTRHSNRIGKPVKGYRVKVKIGGEETVERNSSSKSVNTSFEKCLSRYNTCAMVMPLRLLFNLVWW</sequence>
<organism evidence="7 8">
    <name type="scientific">Punica granatum</name>
    <name type="common">Pomegranate</name>
    <dbReference type="NCBI Taxonomy" id="22663"/>
    <lineage>
        <taxon>Eukaryota</taxon>
        <taxon>Viridiplantae</taxon>
        <taxon>Streptophyta</taxon>
        <taxon>Embryophyta</taxon>
        <taxon>Tracheophyta</taxon>
        <taxon>Spermatophyta</taxon>
        <taxon>Magnoliopsida</taxon>
        <taxon>eudicotyledons</taxon>
        <taxon>Gunneridae</taxon>
        <taxon>Pentapetalae</taxon>
        <taxon>rosids</taxon>
        <taxon>malvids</taxon>
        <taxon>Myrtales</taxon>
        <taxon>Lythraceae</taxon>
        <taxon>Punica</taxon>
    </lineage>
</organism>
<evidence type="ECO:0000256" key="4">
    <source>
        <dbReference type="ARBA" id="ARBA00023163"/>
    </source>
</evidence>
<dbReference type="Pfam" id="PF02362">
    <property type="entry name" value="B3"/>
    <property type="match status" value="1"/>
</dbReference>